<evidence type="ECO:0000313" key="1">
    <source>
        <dbReference type="EMBL" id="NKE07603.1"/>
    </source>
</evidence>
<dbReference type="EMBL" id="JAAVUM010000018">
    <property type="protein sequence ID" value="NKE07603.1"/>
    <property type="molecule type" value="Genomic_DNA"/>
</dbReference>
<protein>
    <submittedName>
        <fullName evidence="1">Uncharacterized protein</fullName>
    </submittedName>
</protein>
<sequence length="151" mass="17765">MKQTLFFIAFISLPLLLGLVKEKQDACLPCKECYDIAWDDGYELGLATGEIRERYSIVRTLLKMGKTDKEIVQMATTSYVELKDIKNQLKEYNGFFEFEVTRFELIRTLLIEGKSDDEIVQKAHTSFYELEQVKKRLKQYNGKFKWEVRGQ</sequence>
<proteinExistence type="predicted"/>
<dbReference type="AlphaFoldDB" id="A0A846TGG8"/>
<name>A0A846TGG8_9BACI</name>
<gene>
    <name evidence="1" type="ORF">GWK17_19315</name>
</gene>
<comment type="caution">
    <text evidence="1">The sequence shown here is derived from an EMBL/GenBank/DDBJ whole genome shotgun (WGS) entry which is preliminary data.</text>
</comment>
<reference evidence="1 2" key="1">
    <citation type="submission" date="2020-03" db="EMBL/GenBank/DDBJ databases">
        <authorList>
            <person name="Sun Q."/>
        </authorList>
    </citation>
    <scope>NUCLEOTIDE SEQUENCE [LARGE SCALE GENOMIC DNA]</scope>
    <source>
        <strain evidence="1 2">KACC 21451</strain>
    </source>
</reference>
<evidence type="ECO:0000313" key="2">
    <source>
        <dbReference type="Proteomes" id="UP000587942"/>
    </source>
</evidence>
<organism evidence="1 2">
    <name type="scientific">Mesobacillus selenatarsenatis</name>
    <dbReference type="NCBI Taxonomy" id="388741"/>
    <lineage>
        <taxon>Bacteria</taxon>
        <taxon>Bacillati</taxon>
        <taxon>Bacillota</taxon>
        <taxon>Bacilli</taxon>
        <taxon>Bacillales</taxon>
        <taxon>Bacillaceae</taxon>
        <taxon>Mesobacillus</taxon>
    </lineage>
</organism>
<accession>A0A846TGG8</accession>
<dbReference type="RefSeq" id="WP_167833995.1">
    <property type="nucleotide sequence ID" value="NZ_JAAVUM010000018.1"/>
</dbReference>
<dbReference type="Proteomes" id="UP000587942">
    <property type="component" value="Unassembled WGS sequence"/>
</dbReference>